<reference evidence="1" key="1">
    <citation type="journal article" date="2020" name="mSystems">
        <title>Genome- and Community-Level Interaction Insights into Carbon Utilization and Element Cycling Functions of Hydrothermarchaeota in Hydrothermal Sediment.</title>
        <authorList>
            <person name="Zhou Z."/>
            <person name="Liu Y."/>
            <person name="Xu W."/>
            <person name="Pan J."/>
            <person name="Luo Z.H."/>
            <person name="Li M."/>
        </authorList>
    </citation>
    <scope>NUCLEOTIDE SEQUENCE [LARGE SCALE GENOMIC DNA]</scope>
    <source>
        <strain evidence="1">SpSt-374</strain>
    </source>
</reference>
<dbReference type="AlphaFoldDB" id="A0A7C3VJX4"/>
<organism evidence="1">
    <name type="scientific">Planktothricoides sp. SpSt-374</name>
    <dbReference type="NCBI Taxonomy" id="2282167"/>
    <lineage>
        <taxon>Bacteria</taxon>
        <taxon>Bacillati</taxon>
        <taxon>Cyanobacteriota</taxon>
        <taxon>Cyanophyceae</taxon>
        <taxon>Oscillatoriophycideae</taxon>
        <taxon>Oscillatoriales</taxon>
        <taxon>Oscillatoriaceae</taxon>
        <taxon>Planktothricoides</taxon>
    </lineage>
</organism>
<comment type="caution">
    <text evidence="1">The sequence shown here is derived from an EMBL/GenBank/DDBJ whole genome shotgun (WGS) entry which is preliminary data.</text>
</comment>
<accession>A0A7C3VJX4</accession>
<protein>
    <submittedName>
        <fullName evidence="1">Uncharacterized protein</fullName>
    </submittedName>
</protein>
<evidence type="ECO:0000313" key="1">
    <source>
        <dbReference type="EMBL" id="HGG01177.1"/>
    </source>
</evidence>
<sequence length="72" mass="8623">MFHLSTLGGFSYQLREFADLDGFVPEPGDRPKNFRWEGDRQWDSQTWKEFLYRAQDRKHKVQQLSSLWEAAS</sequence>
<proteinExistence type="predicted"/>
<dbReference type="EMBL" id="DSPX01000116">
    <property type="protein sequence ID" value="HGG01177.1"/>
    <property type="molecule type" value="Genomic_DNA"/>
</dbReference>
<name>A0A7C3VJX4_9CYAN</name>
<gene>
    <name evidence="1" type="ORF">ENR15_11145</name>
</gene>